<evidence type="ECO:0000313" key="2">
    <source>
        <dbReference type="EMBL" id="TMR07418.1"/>
    </source>
</evidence>
<organism evidence="2 3">
    <name type="scientific">Actinomadura soli</name>
    <dbReference type="NCBI Taxonomy" id="2508997"/>
    <lineage>
        <taxon>Bacteria</taxon>
        <taxon>Bacillati</taxon>
        <taxon>Actinomycetota</taxon>
        <taxon>Actinomycetes</taxon>
        <taxon>Streptosporangiales</taxon>
        <taxon>Thermomonosporaceae</taxon>
        <taxon>Actinomadura</taxon>
    </lineage>
</organism>
<name>A0A5C4JJZ0_9ACTN</name>
<evidence type="ECO:0000313" key="3">
    <source>
        <dbReference type="Proteomes" id="UP000309174"/>
    </source>
</evidence>
<keyword evidence="3" id="KW-1185">Reference proteome</keyword>
<dbReference type="OrthoDB" id="3035096at2"/>
<dbReference type="SUPFAM" id="SSF46689">
    <property type="entry name" value="Homeodomain-like"/>
    <property type="match status" value="1"/>
</dbReference>
<dbReference type="RefSeq" id="WP_138642915.1">
    <property type="nucleotide sequence ID" value="NZ_VCKW01000001.1"/>
</dbReference>
<proteinExistence type="predicted"/>
<accession>A0A5C4JJZ0</accession>
<sequence length="210" mass="23540">MPPTQVAIADCLRQPGLRPGRFISSTQHPRTDGQAPDYGGYCCTSRPYGDRKGRFLGRNRPVTWVGLPPPLYNPGTQAKALETLLRKLPSPTAPVPTKPARNLPGRAKQLKEQEAQEVVAAYRAGASVYQIARRFHIHRVTVSKILRRHGVKMRMGGMSPEQIDEAVKLYQEGWSLARIGKRMSVDGQTVRSRLVERGVRMRDTHGRERP</sequence>
<reference evidence="2 3" key="1">
    <citation type="submission" date="2019-05" db="EMBL/GenBank/DDBJ databases">
        <title>Draft genome sequence of Actinomadura sp. 14C53.</title>
        <authorList>
            <person name="Saricaoglu S."/>
            <person name="Isik K."/>
        </authorList>
    </citation>
    <scope>NUCLEOTIDE SEQUENCE [LARGE SCALE GENOMIC DNA]</scope>
    <source>
        <strain evidence="2 3">14C53</strain>
    </source>
</reference>
<dbReference type="Proteomes" id="UP000309174">
    <property type="component" value="Unassembled WGS sequence"/>
</dbReference>
<dbReference type="AlphaFoldDB" id="A0A5C4JJZ0"/>
<evidence type="ECO:0000256" key="1">
    <source>
        <dbReference type="SAM" id="MobiDB-lite"/>
    </source>
</evidence>
<comment type="caution">
    <text evidence="2">The sequence shown here is derived from an EMBL/GenBank/DDBJ whole genome shotgun (WGS) entry which is preliminary data.</text>
</comment>
<protein>
    <submittedName>
        <fullName evidence="2">Uncharacterized protein</fullName>
    </submittedName>
</protein>
<dbReference type="EMBL" id="VCKW01000001">
    <property type="protein sequence ID" value="TMR07418.1"/>
    <property type="molecule type" value="Genomic_DNA"/>
</dbReference>
<dbReference type="Pfam" id="PF13384">
    <property type="entry name" value="HTH_23"/>
    <property type="match status" value="1"/>
</dbReference>
<dbReference type="InterPro" id="IPR009057">
    <property type="entry name" value="Homeodomain-like_sf"/>
</dbReference>
<dbReference type="Gene3D" id="1.10.10.60">
    <property type="entry name" value="Homeodomain-like"/>
    <property type="match status" value="2"/>
</dbReference>
<gene>
    <name evidence="2" type="ORF">ETD83_00050</name>
</gene>
<feature type="region of interest" description="Disordered" evidence="1">
    <location>
        <begin position="17"/>
        <end position="38"/>
    </location>
</feature>